<sequence>MTKQKKYEETIVGILLRNPEAMTKHEIDERYFHEWRSVIIACKEISAKGDEVDILSIAEHMNRRDLLATLNAIRQESSGALANLQRYLDGLRDIWRAEQMGAVLTASLAELRNGGEVDAIISQLMQSTMAAATAEAKSHNHGIKKALGKFLDRLDLMLESKDAGGMGLKTGISDLDKVLGGLHPSDMVIVGARPGVGKTSFGVSVMMNLAKQGKRVAMISSEMSVDQVMLRITSLEAGIAGNKLRDADLDDSEWTRITAMTNRLVNMSIRIYDKPVVNVSDVMLRSKAWMVDGGVDFIVVDYLTRIRPVKSIGNQNLDVGEVVTGMKNVARSLNIPVMVLAQLNRDAANRRPIMSDLRDSGIIEQEADQILMLYRDNENPLNPSEIIVEKNRHGESKLIIPCYFNKPTMQWTNLSNQYADAA</sequence>
<keyword evidence="1" id="KW-0639">Primosome</keyword>
<dbReference type="PANTHER" id="PTHR30153:SF2">
    <property type="entry name" value="REPLICATIVE DNA HELICASE"/>
    <property type="match status" value="1"/>
</dbReference>
<evidence type="ECO:0000256" key="1">
    <source>
        <dbReference type="ARBA" id="ARBA00022515"/>
    </source>
</evidence>
<keyword evidence="4" id="KW-1185">Reference proteome</keyword>
<gene>
    <name evidence="3" type="ORF">A1355_20090</name>
</gene>
<dbReference type="PROSITE" id="PS51199">
    <property type="entry name" value="SF4_HELICASE"/>
    <property type="match status" value="1"/>
</dbReference>
<dbReference type="Gene3D" id="3.40.50.300">
    <property type="entry name" value="P-loop containing nucleotide triphosphate hydrolases"/>
    <property type="match status" value="1"/>
</dbReference>
<organism evidence="3 4">
    <name type="scientific">Methylomonas koyamae</name>
    <dbReference type="NCBI Taxonomy" id="702114"/>
    <lineage>
        <taxon>Bacteria</taxon>
        <taxon>Pseudomonadati</taxon>
        <taxon>Pseudomonadota</taxon>
        <taxon>Gammaproteobacteria</taxon>
        <taxon>Methylococcales</taxon>
        <taxon>Methylococcaceae</taxon>
        <taxon>Methylomonas</taxon>
    </lineage>
</organism>
<dbReference type="SUPFAM" id="SSF52540">
    <property type="entry name" value="P-loop containing nucleoside triphosphate hydrolases"/>
    <property type="match status" value="1"/>
</dbReference>
<reference evidence="4" key="1">
    <citation type="submission" date="2016-03" db="EMBL/GenBank/DDBJ databases">
        <authorList>
            <person name="Heylen K."/>
            <person name="De Vos P."/>
            <person name="Vekeman B."/>
        </authorList>
    </citation>
    <scope>NUCLEOTIDE SEQUENCE [LARGE SCALE GENOMIC DNA]</scope>
    <source>
        <strain evidence="4">R-45383</strain>
    </source>
</reference>
<dbReference type="InterPro" id="IPR027417">
    <property type="entry name" value="P-loop_NTPase"/>
</dbReference>
<evidence type="ECO:0000259" key="2">
    <source>
        <dbReference type="PROSITE" id="PS51199"/>
    </source>
</evidence>
<dbReference type="GO" id="GO:0005524">
    <property type="term" value="F:ATP binding"/>
    <property type="evidence" value="ECO:0007669"/>
    <property type="project" value="InterPro"/>
</dbReference>
<evidence type="ECO:0000313" key="3">
    <source>
        <dbReference type="EMBL" id="OAI25073.1"/>
    </source>
</evidence>
<evidence type="ECO:0000313" key="4">
    <source>
        <dbReference type="Proteomes" id="UP000077628"/>
    </source>
</evidence>
<dbReference type="InterPro" id="IPR016136">
    <property type="entry name" value="DNA_helicase_N/primase_C"/>
</dbReference>
<dbReference type="OrthoDB" id="6054086at2"/>
<dbReference type="RefSeq" id="WP_064025245.1">
    <property type="nucleotide sequence ID" value="NZ_LUUK01000041.1"/>
</dbReference>
<name>A0A177P6J5_9GAMM</name>
<dbReference type="GO" id="GO:0003678">
    <property type="term" value="F:DNA helicase activity"/>
    <property type="evidence" value="ECO:0007669"/>
    <property type="project" value="InterPro"/>
</dbReference>
<dbReference type="GO" id="GO:1990077">
    <property type="term" value="C:primosome complex"/>
    <property type="evidence" value="ECO:0007669"/>
    <property type="project" value="UniProtKB-KW"/>
</dbReference>
<dbReference type="Pfam" id="PF03796">
    <property type="entry name" value="DnaB_C"/>
    <property type="match status" value="1"/>
</dbReference>
<dbReference type="PANTHER" id="PTHR30153">
    <property type="entry name" value="REPLICATIVE DNA HELICASE DNAB"/>
    <property type="match status" value="1"/>
</dbReference>
<feature type="domain" description="SF4 helicase" evidence="2">
    <location>
        <begin position="161"/>
        <end position="418"/>
    </location>
</feature>
<dbReference type="EMBL" id="LUUK01000041">
    <property type="protein sequence ID" value="OAI25073.1"/>
    <property type="molecule type" value="Genomic_DNA"/>
</dbReference>
<comment type="caution">
    <text evidence="3">The sequence shown here is derived from an EMBL/GenBank/DDBJ whole genome shotgun (WGS) entry which is preliminary data.</text>
</comment>
<proteinExistence type="predicted"/>
<dbReference type="STRING" id="702114.A1355_20090"/>
<dbReference type="GO" id="GO:0005829">
    <property type="term" value="C:cytosol"/>
    <property type="evidence" value="ECO:0007669"/>
    <property type="project" value="TreeGrafter"/>
</dbReference>
<dbReference type="Proteomes" id="UP000077628">
    <property type="component" value="Unassembled WGS sequence"/>
</dbReference>
<dbReference type="GO" id="GO:0006269">
    <property type="term" value="P:DNA replication, synthesis of primer"/>
    <property type="evidence" value="ECO:0007669"/>
    <property type="project" value="UniProtKB-KW"/>
</dbReference>
<accession>A0A177P6J5</accession>
<dbReference type="InterPro" id="IPR007694">
    <property type="entry name" value="DNA_helicase_DnaB-like_C"/>
</dbReference>
<protein>
    <recommendedName>
        <fullName evidence="2">SF4 helicase domain-containing protein</fullName>
    </recommendedName>
</protein>
<dbReference type="AlphaFoldDB" id="A0A177P6J5"/>
<dbReference type="Gene3D" id="1.10.860.10">
    <property type="entry name" value="DNAb Helicase, Chain A"/>
    <property type="match status" value="1"/>
</dbReference>